<dbReference type="PROSITE" id="PS50089">
    <property type="entry name" value="ZF_RING_2"/>
    <property type="match status" value="1"/>
</dbReference>
<keyword evidence="4" id="KW-0479">Metal-binding</keyword>
<dbReference type="SUPFAM" id="SSF57850">
    <property type="entry name" value="RING/U-box"/>
    <property type="match status" value="1"/>
</dbReference>
<feature type="transmembrane region" description="Helical" evidence="11">
    <location>
        <begin position="1844"/>
        <end position="1862"/>
    </location>
</feature>
<feature type="transmembrane region" description="Helical" evidence="11">
    <location>
        <begin position="1182"/>
        <end position="1205"/>
    </location>
</feature>
<dbReference type="Gene3D" id="1.25.10.10">
    <property type="entry name" value="Leucine-rich Repeat Variant"/>
    <property type="match status" value="1"/>
</dbReference>
<keyword evidence="6" id="KW-0862">Zinc</keyword>
<feature type="transmembrane region" description="Helical" evidence="11">
    <location>
        <begin position="943"/>
        <end position="964"/>
    </location>
</feature>
<dbReference type="SMART" id="SM00184">
    <property type="entry name" value="RING"/>
    <property type="match status" value="1"/>
</dbReference>
<dbReference type="PANTHER" id="PTHR23515">
    <property type="entry name" value="HIGH-AFFINITY NITRATE TRANSPORTER 2.3"/>
    <property type="match status" value="1"/>
</dbReference>
<protein>
    <submittedName>
        <fullName evidence="13">High affinity nitrate transporter 2.5</fullName>
    </submittedName>
</protein>
<evidence type="ECO:0000313" key="14">
    <source>
        <dbReference type="Proteomes" id="UP000186817"/>
    </source>
</evidence>
<name>A0A1Q9EVM0_SYMMI</name>
<feature type="domain" description="RING-type" evidence="12">
    <location>
        <begin position="3176"/>
        <end position="3221"/>
    </location>
</feature>
<evidence type="ECO:0000313" key="13">
    <source>
        <dbReference type="EMBL" id="OLQ11470.1"/>
    </source>
</evidence>
<dbReference type="Pfam" id="PF07690">
    <property type="entry name" value="MFS_1"/>
    <property type="match status" value="1"/>
</dbReference>
<evidence type="ECO:0000256" key="3">
    <source>
        <dbReference type="ARBA" id="ARBA00022692"/>
    </source>
</evidence>
<proteinExistence type="inferred from homology"/>
<organism evidence="13 14">
    <name type="scientific">Symbiodinium microadriaticum</name>
    <name type="common">Dinoflagellate</name>
    <name type="synonym">Zooxanthella microadriatica</name>
    <dbReference type="NCBI Taxonomy" id="2951"/>
    <lineage>
        <taxon>Eukaryota</taxon>
        <taxon>Sar</taxon>
        <taxon>Alveolata</taxon>
        <taxon>Dinophyceae</taxon>
        <taxon>Suessiales</taxon>
        <taxon>Symbiodiniaceae</taxon>
        <taxon>Symbiodinium</taxon>
    </lineage>
</organism>
<dbReference type="Gene3D" id="1.20.1250.20">
    <property type="entry name" value="MFS general substrate transporter like domains"/>
    <property type="match status" value="2"/>
</dbReference>
<keyword evidence="7 11" id="KW-1133">Transmembrane helix</keyword>
<dbReference type="InterPro" id="IPR017907">
    <property type="entry name" value="Znf_RING_CS"/>
</dbReference>
<feature type="transmembrane region" description="Helical" evidence="11">
    <location>
        <begin position="1746"/>
        <end position="1773"/>
    </location>
</feature>
<dbReference type="GO" id="GO:0016020">
    <property type="term" value="C:membrane"/>
    <property type="evidence" value="ECO:0007669"/>
    <property type="project" value="UniProtKB-SubCell"/>
</dbReference>
<dbReference type="GO" id="GO:0008270">
    <property type="term" value="F:zinc ion binding"/>
    <property type="evidence" value="ECO:0007669"/>
    <property type="project" value="UniProtKB-KW"/>
</dbReference>
<dbReference type="InterPro" id="IPR001841">
    <property type="entry name" value="Znf_RING"/>
</dbReference>
<dbReference type="PROSITE" id="PS00518">
    <property type="entry name" value="ZF_RING_1"/>
    <property type="match status" value="1"/>
</dbReference>
<dbReference type="CDD" id="cd17341">
    <property type="entry name" value="MFS_NRT2_like"/>
    <property type="match status" value="1"/>
</dbReference>
<feature type="transmembrane region" description="Helical" evidence="11">
    <location>
        <begin position="1370"/>
        <end position="1393"/>
    </location>
</feature>
<dbReference type="EMBL" id="LSRX01000058">
    <property type="protein sequence ID" value="OLQ11470.1"/>
    <property type="molecule type" value="Genomic_DNA"/>
</dbReference>
<dbReference type="InterPro" id="IPR011701">
    <property type="entry name" value="MFS"/>
</dbReference>
<dbReference type="Gene3D" id="3.30.40.10">
    <property type="entry name" value="Zinc/RING finger domain, C3HC4 (zinc finger)"/>
    <property type="match status" value="1"/>
</dbReference>
<evidence type="ECO:0000256" key="4">
    <source>
        <dbReference type="ARBA" id="ARBA00022723"/>
    </source>
</evidence>
<feature type="transmembrane region" description="Helical" evidence="11">
    <location>
        <begin position="1091"/>
        <end position="1109"/>
    </location>
</feature>
<comment type="subcellular location">
    <subcellularLocation>
        <location evidence="1">Membrane</location>
        <topology evidence="1">Multi-pass membrane protein</topology>
    </subcellularLocation>
</comment>
<comment type="similarity">
    <text evidence="2">Belongs to the major facilitator superfamily. Nitrate/nitrite porter (TC 2.A.1.8) family.</text>
</comment>
<evidence type="ECO:0000259" key="12">
    <source>
        <dbReference type="PROSITE" id="PS50089"/>
    </source>
</evidence>
<evidence type="ECO:0000256" key="11">
    <source>
        <dbReference type="SAM" id="Phobius"/>
    </source>
</evidence>
<dbReference type="GO" id="GO:0015112">
    <property type="term" value="F:nitrate transmembrane transporter activity"/>
    <property type="evidence" value="ECO:0007669"/>
    <property type="project" value="InterPro"/>
</dbReference>
<reference evidence="13 14" key="1">
    <citation type="submission" date="2016-02" db="EMBL/GenBank/DDBJ databases">
        <title>Genome analysis of coral dinoflagellate symbionts highlights evolutionary adaptations to a symbiotic lifestyle.</title>
        <authorList>
            <person name="Aranda M."/>
            <person name="Li Y."/>
            <person name="Liew Y.J."/>
            <person name="Baumgarten S."/>
            <person name="Simakov O."/>
            <person name="Wilson M."/>
            <person name="Piel J."/>
            <person name="Ashoor H."/>
            <person name="Bougouffa S."/>
            <person name="Bajic V.B."/>
            <person name="Ryu T."/>
            <person name="Ravasi T."/>
            <person name="Bayer T."/>
            <person name="Micklem G."/>
            <person name="Kim H."/>
            <person name="Bhak J."/>
            <person name="Lajeunesse T.C."/>
            <person name="Voolstra C.R."/>
        </authorList>
    </citation>
    <scope>NUCLEOTIDE SEQUENCE [LARGE SCALE GENOMIC DNA]</scope>
    <source>
        <strain evidence="13 14">CCMP2467</strain>
    </source>
</reference>
<sequence>MALLRPYPVNPENYNGDYRYSPQGSWRLYILEPEKHRPSSTPSNSSDMSSAELLTRQGMVRPGCPRLRLLLLLAACAAAWPAFAVGRRIPNHVRTRTPRVRRQFFQNTFADKTYMERQFFVASTLHVLLPTAKKGKNLKVVELEPLDGRYIGFLKPGADERKTMRWFLDEYIAVGNSLWEAGTESELVKKLKKEDTGLNLAAPAKNAIKIPDPALGDGALLRVQVEVDNNKQQQKRQTHINNNTCHSYPGTPDPDPSAMLSKCLDHLGLRSFRAMALFTLFLCSAAYSLIMFLGGPWEIPLENQESPGLVSRRYAAVQHAHSPDQEVEPAAQTLQEEQDATTTGTMPALPWLADVSHKPGSPSTKLRMRREKLSEWLRSVATLQVSQTDPGSVAETLNKITGDTGWHRCAKEHELCVCSSANIRFGRGSRWITWQRPDAYPATQTHFSIRCDIPNFGGQDPAEMQPKECQCYGVAEPLEGSAGSAAGLNPNGPHCGSACSLGKTRVYSGNPRPRTEICRRPTTHEQLWSCNQLVRRVPQRSQKEPEEVLHAATDEFCRDIRLQKFLDIYLDCDYAENYLRWAPDEWIEEAFVTYIAGEANSNFEWMATNLIRSVALFSRRPIIVVVCDLTFRPPAHWARFTNVLVYKMLPGMNYPVSFNFNKIRSMIASRVVVGVQLDVDQLVAPLVDRVFGAARQQTTRSYPFPLMPVHWMARDTRPGEMFYEYRLRLWPLEHGARWCHAHPTWTYWGLLFLSDVLLKRYLVGFTKPRAATAGRLWSLSNLLPIDAASVIKDKQAKHLSSFKLEGYMLEDEDMLNVELWLANATKAWCKFDLEPDTYLNRYWLSSRLYADARWYPDGVPIMFLSLHNTKDFETTDRLLTILAHCSDPDFVNRSHCSSNLRHLPHACQPDSKHEKEVDESNKATELPLLRICGTVQQNPHMRAFWGSVFSFFLAFLGWFALAPLGLEVATSINMCENQKFPPAEYPLRPAYLKYKSLKTGLEYCQYGKVKDGDTITDCAAVPADVMSSATATAEEKSPYAPSVLAKCVCTTGTECNGMIANAGVAAVASTIFVRIALGTLLERFGPVNVQASLLTFGAFWVAMAAAISAPWNYALIRFFIGCAGATFVTNQFWCSLMFAPNVIGTANATAAGWGNLGGGVTQIFMISVLFNPMTSSGMEADTAWRVAMIVPAVLFVITAACLKLLCWDTPTAKRFDVSVTGKTKKPSLWDYVEVCSDFRVLVMIMQYSACFGTELAMNNQLATHFRTYFQMDAADASALAGAFGLMNLFARSLGGITSDILFKYMGFRGRIWAQFLSLFFEAIFLFCFGLVDNSQPWYVALAVLVCFSLFVQMAEGTSYGIVPFMNRPQLAVVSALVGAGGNLGAVIAGFCFYRPIDDPLLPFQVHAGYVMFWALLSPCYYWAEHGGMFHGPKEVTSEIKAAEDEVLFTALQLSAFWRGVQGRRYQRPGKFEGFLVPQSAQGETCGEIFQESMCLPYIVKNGALKFLITWVRTRRPEEYASQICCCLQPRQEKYIYWAGQWYANKDEVPPTSISLAPRRCLLICIVHEVQDGSIRYAQANAQGARPSFQGWASPADRWLIDKATVDMALISDGALQRLPASFREAAMGELRRVLKPGGRLFAVASDEDDEAYGGDWQQGMKGSIFDKAGFELQAAKQGECGLTVGYFRKKGIRRKTPKLAKASAKSFDVDPNELSALLGGEEVPLVSRYTAAFLETQRSGMAYQFVLTWSLLACVIGTIVAFGLIVFLWGAYLDRHEHDPGRIRAAMFLMLFVVTCSELGLLLAGVVSLKTTLLALLVNCWGGLDALLRFPAAHDLESWFSAKQFGLLLVKTVTYAFGFIGFRMHIGKFIALILLNVWGLPVLYLMALPLDPCEQVAQDEYDIDLVIRVWQLAVCSKERRKCLDTCRCWWNRPCLGRDTRYRKPEVRNWLRRLSSHPSPAWRFVQPALTTGEPSARRAEACECCTKVASLAGTSQGGGNCLQMPLTWRTSTSVSLVKGAQALKSLDQTWHRPWIKFEFWILACERGFEPNYAMLADMFNSPQRGSAMSVTMCTLCDESILVTFPTSIRNLADGVNDSKALSDSRRMLETGGTGTFRRSKFDLGALQALPNAGPKACLGHQVLLSSKDGPRRPRSLSARTTQESSQQQFVLPVLSPRRGADTAGLAAIIRSARGPREKDLPMRPAQREGMVRSLLREKQAPPVPLSRDDGERALQELEARRGGAVVAVQSAARMLGKIEGDFLELLLKSVVSSHPLKHFAIGMNLRIEPRDCVDSADKAAQVVSAMRNFPQDKEVMAGNLTWPFYSQNMEDPNVTSLGGDIGAFFDYVDENRAIARYSDWAFEPIKNSLYALSSGSWTNQDVVVEAGFIPLDVAVVLEHGAEAKIAEESLQVVKALTFYSDEFRHKLSDAGMFKAMAQVLGSRSFDRGAVSLVCETLPFLVGPAVQASGEIVRQIPFDADIQEYCLLGSLWSLRVAGRREAAVGRADCMAVLVGACQKVILAYSFNFNVDAAYPAQQNCYRALQSMAQDSPANQQQMIQDAKPEACKLVAVLQQTLAPRILAGRVRQAEGTFSSEEAETRRRRLGECFRLPAQAIKEAFFEAYQWHVLPELASDDPDLLPKAQALERLLEEAALPSQIRKSVVAGTDERGAASEEEHQASAAHRAEISATFSYLNFVRWLCGLPKVSFSASKQSACRVISEALLPRALETMKLQRRASVTSPPEIAPKAKPRAKKTRPGSEAPASPPVQLAQALADIAHQDAVSILQGEGSLVSAVEQSLAAFRCSTGSQASGLGLMATDYRSLAPVADDVEFPPALQRFKVLWDLEAAEANMQSPSVAHREASEAKAPPRKLRQPWPKRLGDAFGRTLLASYGVDSVWGDRKGTLAARRRLLNPALRSFAAARSDDVCILWTGRAGCVEALEEPTGSEVPAKDMAYSVGVDETVIDVHTDLECDFLSDSEDETHPDRLVEDGEVSARLLADLQHVFPVIERRAGELGLLGPSDSPHEDAELHVVGAFERLFQVAEDRLLSLAIGMGSFLGSHFLVSFCHSCPAWWNSWYGVMQLCVCAMMQFSLAWLLCQMVRGPKETADTRPAVTIHRTWARMAPFQCGRRNQARMQTMELSLSYDGTKRQKRVSVLPLGAGSLFDVELSPKATCACCWTPLQEVSSMARLPCSHSFCETCIIRWATSGLPQSSTCPLCRVSFDS</sequence>
<keyword evidence="3 11" id="KW-0812">Transmembrane</keyword>
<dbReference type="InterPro" id="IPR013083">
    <property type="entry name" value="Znf_RING/FYVE/PHD"/>
</dbReference>
<evidence type="ECO:0000256" key="2">
    <source>
        <dbReference type="ARBA" id="ARBA00008432"/>
    </source>
</evidence>
<feature type="compositionally biased region" description="Polar residues" evidence="10">
    <location>
        <begin position="2156"/>
        <end position="2167"/>
    </location>
</feature>
<dbReference type="InterPro" id="IPR011989">
    <property type="entry name" value="ARM-like"/>
</dbReference>
<dbReference type="Gene3D" id="3.40.50.150">
    <property type="entry name" value="Vaccinia Virus protein VP39"/>
    <property type="match status" value="1"/>
</dbReference>
<dbReference type="InterPro" id="IPR036259">
    <property type="entry name" value="MFS_trans_sf"/>
</dbReference>
<feature type="transmembrane region" description="Helical" evidence="11">
    <location>
        <begin position="1150"/>
        <end position="1170"/>
    </location>
</feature>
<evidence type="ECO:0000256" key="6">
    <source>
        <dbReference type="ARBA" id="ARBA00022833"/>
    </source>
</evidence>
<dbReference type="InterPro" id="IPR029063">
    <property type="entry name" value="SAM-dependent_MTases_sf"/>
</dbReference>
<keyword evidence="8 11" id="KW-0472">Membrane</keyword>
<feature type="region of interest" description="Disordered" evidence="10">
    <location>
        <begin position="2733"/>
        <end position="2765"/>
    </location>
</feature>
<dbReference type="Proteomes" id="UP000186817">
    <property type="component" value="Unassembled WGS sequence"/>
</dbReference>
<dbReference type="Pfam" id="PF13639">
    <property type="entry name" value="zf-RING_2"/>
    <property type="match status" value="1"/>
</dbReference>
<evidence type="ECO:0000256" key="7">
    <source>
        <dbReference type="ARBA" id="ARBA00022989"/>
    </source>
</evidence>
<evidence type="ECO:0000256" key="10">
    <source>
        <dbReference type="SAM" id="MobiDB-lite"/>
    </source>
</evidence>
<evidence type="ECO:0000256" key="8">
    <source>
        <dbReference type="ARBA" id="ARBA00023136"/>
    </source>
</evidence>
<feature type="transmembrane region" description="Helical" evidence="11">
    <location>
        <begin position="1311"/>
        <end position="1331"/>
    </location>
</feature>
<feature type="region of interest" description="Disordered" evidence="10">
    <location>
        <begin position="2142"/>
        <end position="2167"/>
    </location>
</feature>
<feature type="region of interest" description="Disordered" evidence="10">
    <location>
        <begin position="232"/>
        <end position="251"/>
    </location>
</feature>
<comment type="caution">
    <text evidence="13">The sequence shown here is derived from an EMBL/GenBank/DDBJ whole genome shotgun (WGS) entry which is preliminary data.</text>
</comment>
<evidence type="ECO:0000256" key="9">
    <source>
        <dbReference type="PROSITE-ProRule" id="PRU00175"/>
    </source>
</evidence>
<keyword evidence="14" id="KW-1185">Reference proteome</keyword>
<feature type="transmembrane region" description="Helical" evidence="11">
    <location>
        <begin position="1785"/>
        <end position="1806"/>
    </location>
</feature>
<gene>
    <name evidence="13" type="primary">NRT2.5</name>
    <name evidence="13" type="ORF">AK812_SmicGene4625</name>
</gene>
<dbReference type="InterPro" id="IPR044772">
    <property type="entry name" value="NO3_transporter"/>
</dbReference>
<feature type="transmembrane region" description="Helical" evidence="11">
    <location>
        <begin position="1337"/>
        <end position="1358"/>
    </location>
</feature>
<feature type="transmembrane region" description="Helical" evidence="11">
    <location>
        <begin position="1405"/>
        <end position="1423"/>
    </location>
</feature>
<dbReference type="SUPFAM" id="SSF103473">
    <property type="entry name" value="MFS general substrate transporter"/>
    <property type="match status" value="1"/>
</dbReference>
<dbReference type="SUPFAM" id="SSF53335">
    <property type="entry name" value="S-adenosyl-L-methionine-dependent methyltransferases"/>
    <property type="match status" value="1"/>
</dbReference>
<keyword evidence="5 9" id="KW-0863">Zinc-finger</keyword>
<feature type="transmembrane region" description="Helical" evidence="11">
    <location>
        <begin position="1869"/>
        <end position="1890"/>
    </location>
</feature>
<accession>A0A1Q9EVM0</accession>
<feature type="region of interest" description="Disordered" evidence="10">
    <location>
        <begin position="2854"/>
        <end position="2876"/>
    </location>
</feature>
<evidence type="ECO:0000256" key="1">
    <source>
        <dbReference type="ARBA" id="ARBA00004141"/>
    </source>
</evidence>
<evidence type="ECO:0000256" key="5">
    <source>
        <dbReference type="ARBA" id="ARBA00022771"/>
    </source>
</evidence>
<dbReference type="OrthoDB" id="411082at2759"/>